<dbReference type="Gene3D" id="3.40.710.10">
    <property type="entry name" value="DD-peptidase/beta-lactamase superfamily"/>
    <property type="match status" value="1"/>
</dbReference>
<dbReference type="KEGG" id="plal:FXN65_11120"/>
<organism evidence="3 4">
    <name type="scientific">Metapseudomonas lalkuanensis</name>
    <dbReference type="NCBI Taxonomy" id="2604832"/>
    <lineage>
        <taxon>Bacteria</taxon>
        <taxon>Pseudomonadati</taxon>
        <taxon>Pseudomonadota</taxon>
        <taxon>Gammaproteobacteria</taxon>
        <taxon>Pseudomonadales</taxon>
        <taxon>Pseudomonadaceae</taxon>
        <taxon>Metapseudomonas</taxon>
    </lineage>
</organism>
<dbReference type="InterPro" id="IPR001466">
    <property type="entry name" value="Beta-lactam-related"/>
</dbReference>
<accession>A0A5J6QJ35</accession>
<proteinExistence type="predicted"/>
<dbReference type="Pfam" id="PF00144">
    <property type="entry name" value="Beta-lactamase"/>
    <property type="match status" value="1"/>
</dbReference>
<feature type="region of interest" description="Disordered" evidence="1">
    <location>
        <begin position="65"/>
        <end position="86"/>
    </location>
</feature>
<protein>
    <submittedName>
        <fullName evidence="3">Beta-lactamase family protein</fullName>
    </submittedName>
</protein>
<dbReference type="EMBL" id="CP043311">
    <property type="protein sequence ID" value="QEY62600.1"/>
    <property type="molecule type" value="Genomic_DNA"/>
</dbReference>
<dbReference type="SUPFAM" id="SSF56601">
    <property type="entry name" value="beta-lactamase/transpeptidase-like"/>
    <property type="match status" value="1"/>
</dbReference>
<dbReference type="RefSeq" id="WP_151133255.1">
    <property type="nucleotide sequence ID" value="NZ_CP084625.1"/>
</dbReference>
<dbReference type="Proteomes" id="UP000327179">
    <property type="component" value="Chromosome"/>
</dbReference>
<gene>
    <name evidence="3" type="ORF">FXN65_11120</name>
</gene>
<name>A0A5J6QJ35_9GAMM</name>
<dbReference type="AlphaFoldDB" id="A0A5J6QJ35"/>
<feature type="domain" description="Beta-lactamase-related" evidence="2">
    <location>
        <begin position="7"/>
        <end position="66"/>
    </location>
</feature>
<dbReference type="InterPro" id="IPR012338">
    <property type="entry name" value="Beta-lactam/transpept-like"/>
</dbReference>
<evidence type="ECO:0000259" key="2">
    <source>
        <dbReference type="Pfam" id="PF00144"/>
    </source>
</evidence>
<feature type="compositionally biased region" description="Basic residues" evidence="1">
    <location>
        <begin position="67"/>
        <end position="76"/>
    </location>
</feature>
<sequence length="86" mass="9617">MLVVIREEMSNRLEASRLRYAPGTQWRYSTVGYLVVARLPERLTGLSLPEALTEPVLAPLAVPHVSRTQKKARHKGGPQAVQLKTQ</sequence>
<keyword evidence="4" id="KW-1185">Reference proteome</keyword>
<evidence type="ECO:0000256" key="1">
    <source>
        <dbReference type="SAM" id="MobiDB-lite"/>
    </source>
</evidence>
<evidence type="ECO:0000313" key="4">
    <source>
        <dbReference type="Proteomes" id="UP000327179"/>
    </source>
</evidence>
<reference evidence="3 4" key="1">
    <citation type="submission" date="2019-08" db="EMBL/GenBank/DDBJ databases">
        <title>Whole-genome Sequencing of e-waste polymer degrading bacterium Pseudomonas sp. strain PE08.</title>
        <authorList>
            <person name="Kirdat K."/>
            <person name="Debbarma P."/>
            <person name="Narawade N."/>
            <person name="Suyal D."/>
            <person name="Thorat V."/>
            <person name="Shouche Y."/>
            <person name="Goel R."/>
            <person name="Yadav A."/>
        </authorList>
    </citation>
    <scope>NUCLEOTIDE SEQUENCE [LARGE SCALE GENOMIC DNA]</scope>
    <source>
        <strain evidence="3 4">PE08</strain>
    </source>
</reference>
<evidence type="ECO:0000313" key="3">
    <source>
        <dbReference type="EMBL" id="QEY62600.1"/>
    </source>
</evidence>